<dbReference type="GO" id="GO:0006506">
    <property type="term" value="P:GPI anchor biosynthetic process"/>
    <property type="evidence" value="ECO:0007669"/>
    <property type="project" value="TreeGrafter"/>
</dbReference>
<dbReference type="PROSITE" id="PS51257">
    <property type="entry name" value="PROKAR_LIPOPROTEIN"/>
    <property type="match status" value="1"/>
</dbReference>
<dbReference type="Gene3D" id="3.60.10.10">
    <property type="entry name" value="Endonuclease/exonuclease/phosphatase"/>
    <property type="match status" value="1"/>
</dbReference>
<gene>
    <name evidence="2" type="ORF">D0T11_09145</name>
</gene>
<organism evidence="2 3">
    <name type="scientific">Hymenobacter rubripertinctus</name>
    <dbReference type="NCBI Taxonomy" id="2029981"/>
    <lineage>
        <taxon>Bacteria</taxon>
        <taxon>Pseudomonadati</taxon>
        <taxon>Bacteroidota</taxon>
        <taxon>Cytophagia</taxon>
        <taxon>Cytophagales</taxon>
        <taxon>Hymenobacteraceae</taxon>
        <taxon>Hymenobacter</taxon>
    </lineage>
</organism>
<evidence type="ECO:0000313" key="3">
    <source>
        <dbReference type="Proteomes" id="UP000284250"/>
    </source>
</evidence>
<reference evidence="2 3" key="1">
    <citation type="submission" date="2018-09" db="EMBL/GenBank/DDBJ databases">
        <authorList>
            <person name="Zeman M."/>
            <person name="Pardy F."/>
        </authorList>
    </citation>
    <scope>NUCLEOTIDE SEQUENCE [LARGE SCALE GENOMIC DNA]</scope>
    <source>
        <strain evidence="2 3">CCM 8852</strain>
    </source>
</reference>
<dbReference type="RefSeq" id="WP_119655484.1">
    <property type="nucleotide sequence ID" value="NZ_JBHUOI010000025.1"/>
</dbReference>
<sequence>MYLIRLTLVLAAVALGGCKKLFPDYRTRTSYFRNPVSGSLPDSLLTCVTYNIQLGFRDGQDPWDATQKGGSAAQLDSIARVLSRVKPDIICLQEVPRNRSNSATQDFTEQLAARLHMNYAFGAHAHNEPRGVQPPKGEWGNAILTRFTINSIENHENEYVSKWRRRSILAAEILVGSRPVRVYSLHFDPLPTAAATAATYFQERQDEAQLILGDFNMFEVHELPSTKYADVLNTFSPPFISVDRIYFSVGRFKTRSVDFIPHSVGVSDHPAVYCRLAWQ</sequence>
<name>A0A418R063_9BACT</name>
<dbReference type="PANTHER" id="PTHR14859">
    <property type="entry name" value="CALCOFLUOR WHITE HYPERSENSITIVE PROTEIN PRECURSOR"/>
    <property type="match status" value="1"/>
</dbReference>
<feature type="domain" description="Endonuclease/exonuclease/phosphatase" evidence="1">
    <location>
        <begin position="48"/>
        <end position="269"/>
    </location>
</feature>
<dbReference type="Proteomes" id="UP000284250">
    <property type="component" value="Unassembled WGS sequence"/>
</dbReference>
<protein>
    <recommendedName>
        <fullName evidence="1">Endonuclease/exonuclease/phosphatase domain-containing protein</fullName>
    </recommendedName>
</protein>
<dbReference type="InterPro" id="IPR036691">
    <property type="entry name" value="Endo/exonu/phosph_ase_sf"/>
</dbReference>
<dbReference type="PANTHER" id="PTHR14859:SF1">
    <property type="entry name" value="PGAP2-INTERACTING PROTEIN"/>
    <property type="match status" value="1"/>
</dbReference>
<dbReference type="EMBL" id="QYCN01000011">
    <property type="protein sequence ID" value="RIY10817.1"/>
    <property type="molecule type" value="Genomic_DNA"/>
</dbReference>
<comment type="caution">
    <text evidence="2">The sequence shown here is derived from an EMBL/GenBank/DDBJ whole genome shotgun (WGS) entry which is preliminary data.</text>
</comment>
<dbReference type="AlphaFoldDB" id="A0A418R063"/>
<dbReference type="SUPFAM" id="SSF56219">
    <property type="entry name" value="DNase I-like"/>
    <property type="match status" value="1"/>
</dbReference>
<reference evidence="2 3" key="2">
    <citation type="submission" date="2019-01" db="EMBL/GenBank/DDBJ databases">
        <title>Hymenobacter humicola sp. nov., isolated from soils in Antarctica.</title>
        <authorList>
            <person name="Sedlacek I."/>
            <person name="Holochova P."/>
            <person name="Kralova S."/>
            <person name="Pantucek R."/>
            <person name="Stankova E."/>
            <person name="Vrbovska V."/>
            <person name="Kristofova L."/>
            <person name="Svec P."/>
            <person name="Busse H.-J."/>
        </authorList>
    </citation>
    <scope>NUCLEOTIDE SEQUENCE [LARGE SCALE GENOMIC DNA]</scope>
    <source>
        <strain evidence="2 3">CCM 8852</strain>
    </source>
</reference>
<dbReference type="InterPro" id="IPR051916">
    <property type="entry name" value="GPI-anchor_lipid_remodeler"/>
</dbReference>
<dbReference type="OrthoDB" id="5447300at2"/>
<dbReference type="GO" id="GO:0016020">
    <property type="term" value="C:membrane"/>
    <property type="evidence" value="ECO:0007669"/>
    <property type="project" value="GOC"/>
</dbReference>
<dbReference type="InterPro" id="IPR005135">
    <property type="entry name" value="Endo/exonuclease/phosphatase"/>
</dbReference>
<evidence type="ECO:0000313" key="2">
    <source>
        <dbReference type="EMBL" id="RIY10817.1"/>
    </source>
</evidence>
<dbReference type="GO" id="GO:0003824">
    <property type="term" value="F:catalytic activity"/>
    <property type="evidence" value="ECO:0007669"/>
    <property type="project" value="InterPro"/>
</dbReference>
<proteinExistence type="predicted"/>
<evidence type="ECO:0000259" key="1">
    <source>
        <dbReference type="Pfam" id="PF03372"/>
    </source>
</evidence>
<accession>A0A418R063</accession>
<dbReference type="Pfam" id="PF03372">
    <property type="entry name" value="Exo_endo_phos"/>
    <property type="match status" value="1"/>
</dbReference>
<keyword evidence="3" id="KW-1185">Reference proteome</keyword>